<accession>A0A6G8Q3S2</accession>
<dbReference type="Proteomes" id="UP000502706">
    <property type="component" value="Plasmid unnamed1"/>
</dbReference>
<dbReference type="AlphaFoldDB" id="A0A6G8Q3S2"/>
<protein>
    <submittedName>
        <fullName evidence="2">Uncharacterized protein</fullName>
    </submittedName>
</protein>
<dbReference type="EMBL" id="CP045122">
    <property type="protein sequence ID" value="QIN81098.1"/>
    <property type="molecule type" value="Genomic_DNA"/>
</dbReference>
<reference evidence="2 3" key="1">
    <citation type="submission" date="2019-10" db="EMBL/GenBank/DDBJ databases">
        <title>Rubrobacter sp nov SCSIO 52915 isolated from a deep-sea sediment in the South China Sea.</title>
        <authorList>
            <person name="Chen R.W."/>
        </authorList>
    </citation>
    <scope>NUCLEOTIDE SEQUENCE [LARGE SCALE GENOMIC DNA]</scope>
    <source>
        <strain evidence="2 3">SCSIO 52915</strain>
        <plasmid evidence="2 3">unnamed1</plasmid>
    </source>
</reference>
<name>A0A6G8Q3S2_9ACTN</name>
<keyword evidence="3" id="KW-1185">Reference proteome</keyword>
<evidence type="ECO:0000313" key="3">
    <source>
        <dbReference type="Proteomes" id="UP000502706"/>
    </source>
</evidence>
<dbReference type="RefSeq" id="WP_166398811.1">
    <property type="nucleotide sequence ID" value="NZ_CP045122.1"/>
</dbReference>
<geneLocation type="plasmid" evidence="2 3">
    <name>unnamed1</name>
</geneLocation>
<gene>
    <name evidence="2" type="ORF">GBA65_21940</name>
</gene>
<sequence>MFARSNDDKDEAAAVEVAYGDAECECCGVPGCSEHEDLYDDSFDDDAEGFGCVLGARCCMPGPHFSSECYSAEDAEEYYRGEELRREVLDHGATPAAAVLLEEALVRIVVSAKRAGDLPPPGYDDGAHARLLNEEWPRICREALDHAEPGPHKPAPEELVRRMVELRGALSYVLDYGRCRLERPAKLAHAVCVEVPDVAERALEGPEDDGEAVEISWEPKDEDDLPF</sequence>
<dbReference type="KEGG" id="rmar:GBA65_21940"/>
<keyword evidence="2" id="KW-0614">Plasmid</keyword>
<evidence type="ECO:0000313" key="2">
    <source>
        <dbReference type="EMBL" id="QIN81098.1"/>
    </source>
</evidence>
<evidence type="ECO:0000256" key="1">
    <source>
        <dbReference type="SAM" id="MobiDB-lite"/>
    </source>
</evidence>
<proteinExistence type="predicted"/>
<feature type="region of interest" description="Disordered" evidence="1">
    <location>
        <begin position="203"/>
        <end position="227"/>
    </location>
</feature>
<organism evidence="2 3">
    <name type="scientific">Rubrobacter marinus</name>
    <dbReference type="NCBI Taxonomy" id="2653852"/>
    <lineage>
        <taxon>Bacteria</taxon>
        <taxon>Bacillati</taxon>
        <taxon>Actinomycetota</taxon>
        <taxon>Rubrobacteria</taxon>
        <taxon>Rubrobacterales</taxon>
        <taxon>Rubrobacteraceae</taxon>
        <taxon>Rubrobacter</taxon>
    </lineage>
</organism>